<dbReference type="EMBL" id="OZ034813">
    <property type="protein sequence ID" value="CAL1352251.1"/>
    <property type="molecule type" value="Genomic_DNA"/>
</dbReference>
<dbReference type="GO" id="GO:0005634">
    <property type="term" value="C:nucleus"/>
    <property type="evidence" value="ECO:0007669"/>
    <property type="project" value="UniProtKB-SubCell"/>
</dbReference>
<accession>A0AAV2C8M9</accession>
<dbReference type="SUPFAM" id="SSF101941">
    <property type="entry name" value="NAC domain"/>
    <property type="match status" value="1"/>
</dbReference>
<dbReference type="AlphaFoldDB" id="A0AAV2C8M9"/>
<evidence type="ECO:0000256" key="2">
    <source>
        <dbReference type="ARBA" id="ARBA00023015"/>
    </source>
</evidence>
<dbReference type="InterPro" id="IPR036093">
    <property type="entry name" value="NAC_dom_sf"/>
</dbReference>
<evidence type="ECO:0000256" key="5">
    <source>
        <dbReference type="ARBA" id="ARBA00023242"/>
    </source>
</evidence>
<evidence type="ECO:0000256" key="3">
    <source>
        <dbReference type="ARBA" id="ARBA00023125"/>
    </source>
</evidence>
<evidence type="ECO:0000256" key="1">
    <source>
        <dbReference type="ARBA" id="ARBA00004123"/>
    </source>
</evidence>
<evidence type="ECO:0000313" key="8">
    <source>
        <dbReference type="Proteomes" id="UP001497516"/>
    </source>
</evidence>
<protein>
    <recommendedName>
        <fullName evidence="6">NAC domain-containing protein</fullName>
    </recommendedName>
</protein>
<keyword evidence="4" id="KW-0804">Transcription</keyword>
<dbReference type="PANTHER" id="PTHR31989">
    <property type="entry name" value="NAC DOMAIN-CONTAINING PROTEIN 82-RELATED"/>
    <property type="match status" value="1"/>
</dbReference>
<dbReference type="Gene3D" id="2.170.150.80">
    <property type="entry name" value="NAC domain"/>
    <property type="match status" value="1"/>
</dbReference>
<dbReference type="Proteomes" id="UP001497516">
    <property type="component" value="Chromosome 1"/>
</dbReference>
<keyword evidence="8" id="KW-1185">Reference proteome</keyword>
<gene>
    <name evidence="7" type="ORF">LTRI10_LOCUS235</name>
</gene>
<keyword evidence="3" id="KW-0238">DNA-binding</keyword>
<name>A0AAV2C8M9_9ROSI</name>
<keyword evidence="5" id="KW-0539">Nucleus</keyword>
<sequence length="269" mass="30018">MAAAAPASLLPLRATAALLAFNPSEADLIRHLHRKARGGGNHLLVPEINVYGDLNPWEMFDKAAVDVWFYAFARLKQRGPSRFHRSVGRGSWTMKSTHTASDGASLKRFFIYEEKDAAKEGGDNGHWTMHEFSLPGAKDNDFVICRVKNRRWKQKRTLPAAGSGNAGGNLIDLSAAEDDDEEEEEEVDWEAIIEEEMEEEEEEESEPVAVELRGEAVKSIGDFDLESEEVLAMVDNFWAEPPADIGEILCSRLWTATATVPVADRREFT</sequence>
<proteinExistence type="predicted"/>
<reference evidence="7 8" key="1">
    <citation type="submission" date="2024-04" db="EMBL/GenBank/DDBJ databases">
        <authorList>
            <person name="Fracassetti M."/>
        </authorList>
    </citation>
    <scope>NUCLEOTIDE SEQUENCE [LARGE SCALE GENOMIC DNA]</scope>
</reference>
<dbReference type="InterPro" id="IPR003441">
    <property type="entry name" value="NAC-dom"/>
</dbReference>
<evidence type="ECO:0000259" key="6">
    <source>
        <dbReference type="PROSITE" id="PS51005"/>
    </source>
</evidence>
<organism evidence="7 8">
    <name type="scientific">Linum trigynum</name>
    <dbReference type="NCBI Taxonomy" id="586398"/>
    <lineage>
        <taxon>Eukaryota</taxon>
        <taxon>Viridiplantae</taxon>
        <taxon>Streptophyta</taxon>
        <taxon>Embryophyta</taxon>
        <taxon>Tracheophyta</taxon>
        <taxon>Spermatophyta</taxon>
        <taxon>Magnoliopsida</taxon>
        <taxon>eudicotyledons</taxon>
        <taxon>Gunneridae</taxon>
        <taxon>Pentapetalae</taxon>
        <taxon>rosids</taxon>
        <taxon>fabids</taxon>
        <taxon>Malpighiales</taxon>
        <taxon>Linaceae</taxon>
        <taxon>Linum</taxon>
    </lineage>
</organism>
<evidence type="ECO:0000313" key="7">
    <source>
        <dbReference type="EMBL" id="CAL1352251.1"/>
    </source>
</evidence>
<evidence type="ECO:0000256" key="4">
    <source>
        <dbReference type="ARBA" id="ARBA00023163"/>
    </source>
</evidence>
<dbReference type="Pfam" id="PF02365">
    <property type="entry name" value="NAM"/>
    <property type="match status" value="1"/>
</dbReference>
<dbReference type="PROSITE" id="PS51005">
    <property type="entry name" value="NAC"/>
    <property type="match status" value="1"/>
</dbReference>
<keyword evidence="2" id="KW-0805">Transcription regulation</keyword>
<comment type="subcellular location">
    <subcellularLocation>
        <location evidence="1">Nucleus</location>
    </subcellularLocation>
</comment>
<feature type="domain" description="NAC" evidence="6">
    <location>
        <begin position="15"/>
        <end position="150"/>
    </location>
</feature>
<dbReference type="GO" id="GO:0006355">
    <property type="term" value="P:regulation of DNA-templated transcription"/>
    <property type="evidence" value="ECO:0007669"/>
    <property type="project" value="InterPro"/>
</dbReference>
<dbReference type="GO" id="GO:0003677">
    <property type="term" value="F:DNA binding"/>
    <property type="evidence" value="ECO:0007669"/>
    <property type="project" value="UniProtKB-KW"/>
</dbReference>